<evidence type="ECO:0000256" key="9">
    <source>
        <dbReference type="ARBA" id="ARBA00022833"/>
    </source>
</evidence>
<keyword evidence="9" id="KW-0862">Zinc</keyword>
<evidence type="ECO:0000256" key="7">
    <source>
        <dbReference type="ARBA" id="ARBA00022723"/>
    </source>
</evidence>
<dbReference type="PANTHER" id="PTHR35864:SF1">
    <property type="entry name" value="ZINC METALLOPROTEASE YWHC-RELATED"/>
    <property type="match status" value="1"/>
</dbReference>
<evidence type="ECO:0000256" key="12">
    <source>
        <dbReference type="ARBA" id="ARBA00023136"/>
    </source>
</evidence>
<feature type="compositionally biased region" description="Low complexity" evidence="13">
    <location>
        <begin position="23"/>
        <end position="39"/>
    </location>
</feature>
<feature type="transmembrane region" description="Helical" evidence="14">
    <location>
        <begin position="246"/>
        <end position="263"/>
    </location>
</feature>
<dbReference type="CDD" id="cd06158">
    <property type="entry name" value="S2P-M50_like_1"/>
    <property type="match status" value="1"/>
</dbReference>
<evidence type="ECO:0000256" key="2">
    <source>
        <dbReference type="ARBA" id="ARBA00004651"/>
    </source>
</evidence>
<evidence type="ECO:0000256" key="13">
    <source>
        <dbReference type="SAM" id="MobiDB-lite"/>
    </source>
</evidence>
<keyword evidence="8" id="KW-0378">Hydrolase</keyword>
<reference evidence="15 16" key="1">
    <citation type="submission" date="2019-06" db="EMBL/GenBank/DDBJ databases">
        <title>Sequencing the genomes of 1000 actinobacteria strains.</title>
        <authorList>
            <person name="Klenk H.-P."/>
        </authorList>
    </citation>
    <scope>NUCLEOTIDE SEQUENCE [LARGE SCALE GENOMIC DNA]</scope>
    <source>
        <strain evidence="15 16">DSM 45015</strain>
    </source>
</reference>
<evidence type="ECO:0000256" key="3">
    <source>
        <dbReference type="ARBA" id="ARBA00007931"/>
    </source>
</evidence>
<proteinExistence type="inferred from homology"/>
<comment type="similarity">
    <text evidence="3">Belongs to the peptidase M50B family.</text>
</comment>
<dbReference type="Proteomes" id="UP000317422">
    <property type="component" value="Unassembled WGS sequence"/>
</dbReference>
<feature type="transmembrane region" description="Helical" evidence="14">
    <location>
        <begin position="204"/>
        <end position="225"/>
    </location>
</feature>
<keyword evidence="7" id="KW-0479">Metal-binding</keyword>
<keyword evidence="12 14" id="KW-0472">Membrane</keyword>
<dbReference type="AlphaFoldDB" id="A0A543NLR0"/>
<sequence>MPMSEPVGNGEVARPEAAPGDAPSPEDTAAPAPDPEAAARPSRLDLLPSPLFVLLLGVTGIAGWMSWTQAEVRWTGDDSIAYAPLVLIVGGWIVSLAVHEYAHALVAYRSGDRALLGSGYLRLNPAAFRELFANLVLPVVFLLLGRFGLTGPTVYLDRDAVPSRARRSLAALAGPVASLLLAAVLGVVTSVLVPQDAVTDNWALGGIMFLCFLNATTGLLNLLPLPGLDGFAAVAPYLPRRFARQSHTTGLFGVIAVFAVLWLPPVRPYLNDVMYALFTLVGLPQLDIGHGSFMLQLW</sequence>
<dbReference type="GO" id="GO:0046872">
    <property type="term" value="F:metal ion binding"/>
    <property type="evidence" value="ECO:0007669"/>
    <property type="project" value="UniProtKB-KW"/>
</dbReference>
<evidence type="ECO:0000313" key="15">
    <source>
        <dbReference type="EMBL" id="TQN32773.1"/>
    </source>
</evidence>
<name>A0A543NLR0_9ACTN</name>
<feature type="transmembrane region" description="Helical" evidence="14">
    <location>
        <begin position="79"/>
        <end position="98"/>
    </location>
</feature>
<comment type="subcellular location">
    <subcellularLocation>
        <location evidence="2">Cell membrane</location>
        <topology evidence="2">Multi-pass membrane protein</topology>
    </subcellularLocation>
</comment>
<keyword evidence="6 14" id="KW-0812">Transmembrane</keyword>
<feature type="region of interest" description="Disordered" evidence="13">
    <location>
        <begin position="1"/>
        <end position="39"/>
    </location>
</feature>
<gene>
    <name evidence="15" type="ORF">FHX37_2756</name>
</gene>
<dbReference type="GO" id="GO:0008237">
    <property type="term" value="F:metallopeptidase activity"/>
    <property type="evidence" value="ECO:0007669"/>
    <property type="project" value="UniProtKB-KW"/>
</dbReference>
<organism evidence="15 16">
    <name type="scientific">Haloactinospora alba</name>
    <dbReference type="NCBI Taxonomy" id="405555"/>
    <lineage>
        <taxon>Bacteria</taxon>
        <taxon>Bacillati</taxon>
        <taxon>Actinomycetota</taxon>
        <taxon>Actinomycetes</taxon>
        <taxon>Streptosporangiales</taxon>
        <taxon>Nocardiopsidaceae</taxon>
        <taxon>Haloactinospora</taxon>
    </lineage>
</organism>
<comment type="caution">
    <text evidence="15">The sequence shown here is derived from an EMBL/GenBank/DDBJ whole genome shotgun (WGS) entry which is preliminary data.</text>
</comment>
<feature type="transmembrane region" description="Helical" evidence="14">
    <location>
        <begin position="49"/>
        <end position="67"/>
    </location>
</feature>
<feature type="transmembrane region" description="Helical" evidence="14">
    <location>
        <begin position="169"/>
        <end position="192"/>
    </location>
</feature>
<evidence type="ECO:0000256" key="10">
    <source>
        <dbReference type="ARBA" id="ARBA00022989"/>
    </source>
</evidence>
<dbReference type="PANTHER" id="PTHR35864">
    <property type="entry name" value="ZINC METALLOPROTEASE MJ0611-RELATED"/>
    <property type="match status" value="1"/>
</dbReference>
<evidence type="ECO:0000256" key="11">
    <source>
        <dbReference type="ARBA" id="ARBA00023049"/>
    </source>
</evidence>
<dbReference type="InterPro" id="IPR052348">
    <property type="entry name" value="Metallopeptidase_M50B"/>
</dbReference>
<comment type="cofactor">
    <cofactor evidence="1">
        <name>Zn(2+)</name>
        <dbReference type="ChEBI" id="CHEBI:29105"/>
    </cofactor>
</comment>
<keyword evidence="16" id="KW-1185">Reference proteome</keyword>
<protein>
    <submittedName>
        <fullName evidence="15">Zn-dependent protease</fullName>
    </submittedName>
</protein>
<evidence type="ECO:0000256" key="8">
    <source>
        <dbReference type="ARBA" id="ARBA00022801"/>
    </source>
</evidence>
<evidence type="ECO:0000256" key="14">
    <source>
        <dbReference type="SAM" id="Phobius"/>
    </source>
</evidence>
<accession>A0A543NLR0</accession>
<keyword evidence="5 15" id="KW-0645">Protease</keyword>
<evidence type="ECO:0000256" key="6">
    <source>
        <dbReference type="ARBA" id="ARBA00022692"/>
    </source>
</evidence>
<keyword evidence="11" id="KW-0482">Metalloprotease</keyword>
<keyword evidence="10 14" id="KW-1133">Transmembrane helix</keyword>
<keyword evidence="4" id="KW-1003">Cell membrane</keyword>
<dbReference type="EMBL" id="VFQC01000001">
    <property type="protein sequence ID" value="TQN32773.1"/>
    <property type="molecule type" value="Genomic_DNA"/>
</dbReference>
<dbReference type="GO" id="GO:0006508">
    <property type="term" value="P:proteolysis"/>
    <property type="evidence" value="ECO:0007669"/>
    <property type="project" value="UniProtKB-KW"/>
</dbReference>
<dbReference type="InterPro" id="IPR044537">
    <property type="entry name" value="Rip2-like"/>
</dbReference>
<evidence type="ECO:0000256" key="1">
    <source>
        <dbReference type="ARBA" id="ARBA00001947"/>
    </source>
</evidence>
<evidence type="ECO:0000256" key="5">
    <source>
        <dbReference type="ARBA" id="ARBA00022670"/>
    </source>
</evidence>
<dbReference type="GO" id="GO:0005886">
    <property type="term" value="C:plasma membrane"/>
    <property type="evidence" value="ECO:0007669"/>
    <property type="project" value="UniProtKB-SubCell"/>
</dbReference>
<evidence type="ECO:0000313" key="16">
    <source>
        <dbReference type="Proteomes" id="UP000317422"/>
    </source>
</evidence>
<feature type="transmembrane region" description="Helical" evidence="14">
    <location>
        <begin position="131"/>
        <end position="149"/>
    </location>
</feature>
<evidence type="ECO:0000256" key="4">
    <source>
        <dbReference type="ARBA" id="ARBA00022475"/>
    </source>
</evidence>